<dbReference type="CDD" id="cd03784">
    <property type="entry name" value="GT1_Gtf-like"/>
    <property type="match status" value="1"/>
</dbReference>
<dbReference type="InterPro" id="IPR035595">
    <property type="entry name" value="UDP_glycos_trans_CS"/>
</dbReference>
<keyword evidence="3" id="KW-0328">Glycosyltransferase</keyword>
<evidence type="ECO:0000256" key="2">
    <source>
        <dbReference type="ARBA" id="ARBA00022679"/>
    </source>
</evidence>
<gene>
    <name evidence="5" type="ORF">PVAP13_6NG171100</name>
    <name evidence="6" type="ORF">PVAP13_6NG171103</name>
</gene>
<comment type="caution">
    <text evidence="5">The sequence shown here is derived from an EMBL/GenBank/DDBJ whole genome shotgun (WGS) entry which is preliminary data.</text>
</comment>
<dbReference type="EMBL" id="CM029048">
    <property type="protein sequence ID" value="KAG2578370.1"/>
    <property type="molecule type" value="Genomic_DNA"/>
</dbReference>
<dbReference type="EMBL" id="CM029048">
    <property type="protein sequence ID" value="KAG2578375.1"/>
    <property type="molecule type" value="Genomic_DNA"/>
</dbReference>
<dbReference type="EMBL" id="CM029048">
    <property type="protein sequence ID" value="KAG2578369.1"/>
    <property type="molecule type" value="Genomic_DNA"/>
</dbReference>
<dbReference type="OrthoDB" id="674253at2759"/>
<name>A0A8T0QYQ6_PANVG</name>
<evidence type="ECO:0000256" key="1">
    <source>
        <dbReference type="ARBA" id="ARBA00009995"/>
    </source>
</evidence>
<dbReference type="EMBL" id="CM029048">
    <property type="protein sequence ID" value="KAG2578371.1"/>
    <property type="molecule type" value="Genomic_DNA"/>
</dbReference>
<dbReference type="PANTHER" id="PTHR48047">
    <property type="entry name" value="GLYCOSYLTRANSFERASE"/>
    <property type="match status" value="1"/>
</dbReference>
<dbReference type="Pfam" id="PF00201">
    <property type="entry name" value="UDPGT"/>
    <property type="match status" value="1"/>
</dbReference>
<evidence type="ECO:0000313" key="7">
    <source>
        <dbReference type="Proteomes" id="UP000823388"/>
    </source>
</evidence>
<dbReference type="GO" id="GO:0035251">
    <property type="term" value="F:UDP-glucosyltransferase activity"/>
    <property type="evidence" value="ECO:0007669"/>
    <property type="project" value="TreeGrafter"/>
</dbReference>
<dbReference type="PANTHER" id="PTHR48047:SF19">
    <property type="entry name" value="GLYCOSYLTRANSFERASE"/>
    <property type="match status" value="1"/>
</dbReference>
<evidence type="ECO:0000256" key="4">
    <source>
        <dbReference type="RuleBase" id="RU362057"/>
    </source>
</evidence>
<dbReference type="EC" id="2.4.1.-" evidence="4"/>
<protein>
    <recommendedName>
        <fullName evidence="4">Glycosyltransferase</fullName>
        <ecNumber evidence="4">2.4.1.-</ecNumber>
    </recommendedName>
</protein>
<keyword evidence="2 3" id="KW-0808">Transferase</keyword>
<evidence type="ECO:0000313" key="5">
    <source>
        <dbReference type="EMBL" id="KAG2578371.1"/>
    </source>
</evidence>
<dbReference type="EMBL" id="CM029048">
    <property type="protein sequence ID" value="KAG2578373.1"/>
    <property type="molecule type" value="Genomic_DNA"/>
</dbReference>
<accession>A0A8T0QYQ6</accession>
<sequence length="488" mass="52816">MVSAAMQSKKLRILVVPFFATSHILPMTDLAFHLAAVRPDDVEVVVAVTPANAPIVQSALARREPSHASVEVATYAFPKVDGLPPGVENMSTVTVANSPLLEAAATDEALIRPAQESLIRESSPDAIVSDLHFFRWNAGIAAELGIPCVLFNVVGIFSTLATWRLALSGIVKDTPPASSVTVPQLPGPEISLPVTELSEFLRNPPEFSKDAGAYFMMLLKSSGFISNTFYDLEHEYCESYAESGYMKRTYCVGPLSLPLPPPARAGTGRSACLDWLDTKPAHSVVYLCFGSLTNFSDVQLNELALGLEASGVPFLWVVRVKTWEPPVGWEDRVGDRGMVVMGWAPQTDILQHPALGAFVTQCGWNSILETIAVGVPVLTWPMVYEQFITERFVTHVLQIGERLWPEGAGRRSTRSAEHEVIPAKEIAQSVAKFMEHGGAAEAARRRVKELSPKAHAAMAEGGTSNRDLHQLIDDFIAAKASAAGTTTS</sequence>
<dbReference type="InterPro" id="IPR002213">
    <property type="entry name" value="UDP_glucos_trans"/>
</dbReference>
<keyword evidence="7" id="KW-1185">Reference proteome</keyword>
<dbReference type="PROSITE" id="PS00375">
    <property type="entry name" value="UDPGT"/>
    <property type="match status" value="1"/>
</dbReference>
<dbReference type="FunFam" id="3.40.50.2000:FF:000063">
    <property type="entry name" value="Glycosyltransferase"/>
    <property type="match status" value="1"/>
</dbReference>
<dbReference type="Gene3D" id="3.40.50.2000">
    <property type="entry name" value="Glycogen Phosphorylase B"/>
    <property type="match status" value="2"/>
</dbReference>
<organism evidence="5 7">
    <name type="scientific">Panicum virgatum</name>
    <name type="common">Blackwell switchgrass</name>
    <dbReference type="NCBI Taxonomy" id="38727"/>
    <lineage>
        <taxon>Eukaryota</taxon>
        <taxon>Viridiplantae</taxon>
        <taxon>Streptophyta</taxon>
        <taxon>Embryophyta</taxon>
        <taxon>Tracheophyta</taxon>
        <taxon>Spermatophyta</taxon>
        <taxon>Magnoliopsida</taxon>
        <taxon>Liliopsida</taxon>
        <taxon>Poales</taxon>
        <taxon>Poaceae</taxon>
        <taxon>PACMAD clade</taxon>
        <taxon>Panicoideae</taxon>
        <taxon>Panicodae</taxon>
        <taxon>Paniceae</taxon>
        <taxon>Panicinae</taxon>
        <taxon>Panicum</taxon>
        <taxon>Panicum sect. Hiantes</taxon>
    </lineage>
</organism>
<evidence type="ECO:0000313" key="6">
    <source>
        <dbReference type="EMBL" id="KAG2578375.1"/>
    </source>
</evidence>
<dbReference type="EMBL" id="CM029048">
    <property type="protein sequence ID" value="KAG2578372.1"/>
    <property type="molecule type" value="Genomic_DNA"/>
</dbReference>
<dbReference type="SUPFAM" id="SSF53756">
    <property type="entry name" value="UDP-Glycosyltransferase/glycogen phosphorylase"/>
    <property type="match status" value="1"/>
</dbReference>
<proteinExistence type="inferred from homology"/>
<dbReference type="Proteomes" id="UP000823388">
    <property type="component" value="Chromosome 6N"/>
</dbReference>
<evidence type="ECO:0000256" key="3">
    <source>
        <dbReference type="RuleBase" id="RU003718"/>
    </source>
</evidence>
<comment type="similarity">
    <text evidence="1 3">Belongs to the UDP-glycosyltransferase family.</text>
</comment>
<dbReference type="AlphaFoldDB" id="A0A8T0QYQ6"/>
<reference evidence="5 7" key="1">
    <citation type="submission" date="2020-05" db="EMBL/GenBank/DDBJ databases">
        <title>WGS assembly of Panicum virgatum.</title>
        <authorList>
            <person name="Lovell J.T."/>
            <person name="Jenkins J."/>
            <person name="Shu S."/>
            <person name="Juenger T.E."/>
            <person name="Schmutz J."/>
        </authorList>
    </citation>
    <scope>NUCLEOTIDE SEQUENCE</scope>
    <source>
        <strain evidence="5">AP13</strain>
        <strain evidence="7">cv. AP13</strain>
    </source>
</reference>